<dbReference type="RefSeq" id="WP_133235101.1">
    <property type="nucleotide sequence ID" value="NZ_SMRT01000020.1"/>
</dbReference>
<sequence>MSIMGKVKNMLKSHDVEEMQIEYANGDKKDYVLEEEDVDSLLDEIDWDKVEEIEVELVDGSKAELDLEGDGGLVFDDDDEDDNDDDDDDDDDNDDDDDDDDDDDNS</sequence>
<evidence type="ECO:0000313" key="2">
    <source>
        <dbReference type="EMBL" id="TDF92563.1"/>
    </source>
</evidence>
<accession>A0A4R5KBG8</accession>
<dbReference type="AlphaFoldDB" id="A0A4R5KBG8"/>
<gene>
    <name evidence="2" type="ORF">E1757_29720</name>
</gene>
<evidence type="ECO:0000256" key="1">
    <source>
        <dbReference type="SAM" id="MobiDB-lite"/>
    </source>
</evidence>
<feature type="compositionally biased region" description="Acidic residues" evidence="1">
    <location>
        <begin position="75"/>
        <end position="106"/>
    </location>
</feature>
<feature type="region of interest" description="Disordered" evidence="1">
    <location>
        <begin position="61"/>
        <end position="106"/>
    </location>
</feature>
<comment type="caution">
    <text evidence="2">The sequence shown here is derived from an EMBL/GenBank/DDBJ whole genome shotgun (WGS) entry which is preliminary data.</text>
</comment>
<keyword evidence="3" id="KW-1185">Reference proteome</keyword>
<evidence type="ECO:0000313" key="3">
    <source>
        <dbReference type="Proteomes" id="UP000295636"/>
    </source>
</evidence>
<organism evidence="2 3">
    <name type="scientific">Paenibacillus piri</name>
    <dbReference type="NCBI Taxonomy" id="2547395"/>
    <lineage>
        <taxon>Bacteria</taxon>
        <taxon>Bacillati</taxon>
        <taxon>Bacillota</taxon>
        <taxon>Bacilli</taxon>
        <taxon>Bacillales</taxon>
        <taxon>Paenibacillaceae</taxon>
        <taxon>Paenibacillus</taxon>
    </lineage>
</organism>
<proteinExistence type="predicted"/>
<name>A0A4R5KBG8_9BACL</name>
<reference evidence="2 3" key="1">
    <citation type="submission" date="2019-03" db="EMBL/GenBank/DDBJ databases">
        <title>This is whole genome sequence of Paenibacillus sp MS74 strain.</title>
        <authorList>
            <person name="Trinh H.N."/>
        </authorList>
    </citation>
    <scope>NUCLEOTIDE SEQUENCE [LARGE SCALE GENOMIC DNA]</scope>
    <source>
        <strain evidence="2 3">MS74</strain>
    </source>
</reference>
<dbReference type="EMBL" id="SMRT01000020">
    <property type="protein sequence ID" value="TDF92563.1"/>
    <property type="molecule type" value="Genomic_DNA"/>
</dbReference>
<protein>
    <submittedName>
        <fullName evidence="2">Uncharacterized protein</fullName>
    </submittedName>
</protein>
<dbReference type="Proteomes" id="UP000295636">
    <property type="component" value="Unassembled WGS sequence"/>
</dbReference>